<accession>A0A0L6VJ99</accession>
<dbReference type="EMBL" id="LAVV01005842">
    <property type="protein sequence ID" value="KNZ60642.1"/>
    <property type="molecule type" value="Genomic_DNA"/>
</dbReference>
<evidence type="ECO:0000256" key="1">
    <source>
        <dbReference type="SAM" id="MobiDB-lite"/>
    </source>
</evidence>
<gene>
    <name evidence="2" type="ORF">VP01_1525g3</name>
</gene>
<feature type="compositionally biased region" description="Basic residues" evidence="1">
    <location>
        <begin position="656"/>
        <end position="668"/>
    </location>
</feature>
<evidence type="ECO:0000313" key="3">
    <source>
        <dbReference type="Proteomes" id="UP000037035"/>
    </source>
</evidence>
<organism evidence="2 3">
    <name type="scientific">Puccinia sorghi</name>
    <dbReference type="NCBI Taxonomy" id="27349"/>
    <lineage>
        <taxon>Eukaryota</taxon>
        <taxon>Fungi</taxon>
        <taxon>Dikarya</taxon>
        <taxon>Basidiomycota</taxon>
        <taxon>Pucciniomycotina</taxon>
        <taxon>Pucciniomycetes</taxon>
        <taxon>Pucciniales</taxon>
        <taxon>Pucciniaceae</taxon>
        <taxon>Puccinia</taxon>
    </lineage>
</organism>
<reference evidence="2 3" key="1">
    <citation type="submission" date="2015-08" db="EMBL/GenBank/DDBJ databases">
        <title>Next Generation Sequencing and Analysis of the Genome of Puccinia sorghi L Schw, the Causal Agent of Maize Common Rust.</title>
        <authorList>
            <person name="Rochi L."/>
            <person name="Burguener G."/>
            <person name="Darino M."/>
            <person name="Turjanski A."/>
            <person name="Kreff E."/>
            <person name="Dieguez M.J."/>
            <person name="Sacco F."/>
        </authorList>
    </citation>
    <scope>NUCLEOTIDE SEQUENCE [LARGE SCALE GENOMIC DNA]</scope>
    <source>
        <strain evidence="2 3">RO10H11247</strain>
    </source>
</reference>
<dbReference type="VEuPathDB" id="FungiDB:VP01_1525g3"/>
<name>A0A0L6VJ99_9BASI</name>
<comment type="caution">
    <text evidence="2">The sequence shown here is derived from an EMBL/GenBank/DDBJ whole genome shotgun (WGS) entry which is preliminary data.</text>
</comment>
<dbReference type="Proteomes" id="UP000037035">
    <property type="component" value="Unassembled WGS sequence"/>
</dbReference>
<protein>
    <submittedName>
        <fullName evidence="2">Uncharacterized protein</fullName>
    </submittedName>
</protein>
<proteinExistence type="predicted"/>
<feature type="region of interest" description="Disordered" evidence="1">
    <location>
        <begin position="652"/>
        <end position="675"/>
    </location>
</feature>
<dbReference type="AlphaFoldDB" id="A0A0L6VJ99"/>
<evidence type="ECO:0000313" key="2">
    <source>
        <dbReference type="EMBL" id="KNZ60642.1"/>
    </source>
</evidence>
<keyword evidence="3" id="KW-1185">Reference proteome</keyword>
<sequence length="920" mass="106336">MELISGIPREEWIWLNCGWEEAIWLNNGRLLKPEAEICGNLWIIMDLVIFDTPYCIQNFTFYSKIPVESLDRLDTSQYLKAEYSVTKIFQINLTEKRSTPQKRTLSVCYSHFHIWFYAQNISNYHVSVLETVRLSKRLQFMIVLYSCYLQFDGPLFPILKTKLSESFQPQARTNQNHSDCPGYQDPSLLGCFPTNQSYWIITVYWFSEQLPCCLLVFSLLKNKDFFFKKTESLDYSTTLLRDKTSSRAPILFPAATLEAQDHILRKIQFNHEVLLMTSIISFTQFSFKGKKNGHTSPLHETRYFGINKIKKSPNNFGRLKCDLFTFLFKLFIIYNLIFCPVHQKWLESLTQLQLEWRDNHSKPRLSFSHDWIFSELILTNLQPLNWINALHDGMKIWGLASKQKKKKDNLNVNKRFQEPQQSRIAEPSRNGEVANSFIMNQTMILRIIVSISISYTQRRTYRFIWFLLKRFGFQCISRLVHHLTLVFVVRYDKRVGRDGWLETSWLHRQTSSNLPPTISQRFIPRHRWYNDGPPVGPLLCGGCPIDGNSGASSCDPEKILHIKKEEEEELRVKRLRRFFQKIRQLSSYIQERQFPTSTLSGSILIDGCPFFGTSLDSALSLSLEDAEWEEGWTNLQEGWSVDVPPKQLLGGDAKAKVHRQPPSQKRRSGQPPQLLVGHRWSGPVVYATLFCTRPFLQHTQDMRKKLRGAVGELLAFCMFKMQLLLRTRLVWACQMTSRPENWLRKSRKAYNPSVMIGATSVPPGRCTHFVISSLSMSPSVENHLLAVVSMPPSLETPSQCLVSSSVPLFISPGSSPCQINAHKNIHSSSLHELPTSHIVASFFGSRVYSSPGLGVINLLKSRYNQYWFSPGLMYPLLFANLSCLRLSQAMLEQYPNCRMIAVVDHSSLMVHIHLEIARRP</sequence>